<proteinExistence type="predicted"/>
<name>A0AAV2DF04_9ROSI</name>
<dbReference type="Proteomes" id="UP001497516">
    <property type="component" value="Chromosome 2"/>
</dbReference>
<evidence type="ECO:0000313" key="1">
    <source>
        <dbReference type="EMBL" id="CAL1372455.1"/>
    </source>
</evidence>
<protein>
    <submittedName>
        <fullName evidence="1">Uncharacterized protein</fullName>
    </submittedName>
</protein>
<gene>
    <name evidence="1" type="ORF">LTRI10_LOCUS14461</name>
</gene>
<dbReference type="EMBL" id="OZ034815">
    <property type="protein sequence ID" value="CAL1372455.1"/>
    <property type="molecule type" value="Genomic_DNA"/>
</dbReference>
<keyword evidence="2" id="KW-1185">Reference proteome</keyword>
<dbReference type="AlphaFoldDB" id="A0AAV2DF04"/>
<sequence>MWSVFNIRYPPPWPHRRHQFNVNCAEVVSQIRQHESRVVAGRMLLRQSVAVVRLRLVAVSRPSPEVIVSSLKLDLASNSHERSAAIAPSSK</sequence>
<accession>A0AAV2DF04</accession>
<organism evidence="1 2">
    <name type="scientific">Linum trigynum</name>
    <dbReference type="NCBI Taxonomy" id="586398"/>
    <lineage>
        <taxon>Eukaryota</taxon>
        <taxon>Viridiplantae</taxon>
        <taxon>Streptophyta</taxon>
        <taxon>Embryophyta</taxon>
        <taxon>Tracheophyta</taxon>
        <taxon>Spermatophyta</taxon>
        <taxon>Magnoliopsida</taxon>
        <taxon>eudicotyledons</taxon>
        <taxon>Gunneridae</taxon>
        <taxon>Pentapetalae</taxon>
        <taxon>rosids</taxon>
        <taxon>fabids</taxon>
        <taxon>Malpighiales</taxon>
        <taxon>Linaceae</taxon>
        <taxon>Linum</taxon>
    </lineage>
</organism>
<evidence type="ECO:0000313" key="2">
    <source>
        <dbReference type="Proteomes" id="UP001497516"/>
    </source>
</evidence>
<reference evidence="1 2" key="1">
    <citation type="submission" date="2024-04" db="EMBL/GenBank/DDBJ databases">
        <authorList>
            <person name="Fracassetti M."/>
        </authorList>
    </citation>
    <scope>NUCLEOTIDE SEQUENCE [LARGE SCALE GENOMIC DNA]</scope>
</reference>